<dbReference type="GO" id="GO:0004360">
    <property type="term" value="F:glutamine-fructose-6-phosphate transaminase (isomerizing) activity"/>
    <property type="evidence" value="ECO:0007669"/>
    <property type="project" value="UniProtKB-UniRule"/>
</dbReference>
<sequence length="606" mass="64576">MCGIVGAIGSQTCSPLLLDALKRLEYRGYDSSGIVTLDGSRFDLRRAVGKLVNLDAVLTQSPLAGTVGIGHTRWATHGGVSEMNAHPHVASDRVAIVHNGIIENYRPIRARLIEQGHKFSSDTDSEVLAHLFVEAFDAGLNPDQAMQKVLAEIDGAYAFAAIVEDFPDVIMVARNASPLAIGLGEDGSYIGSDATALAHLTRKVIYLKDHDYALVRADGVDIFLSDGTPANRETIIVAASLGMIDKGGYRHFMEKEIHEQPDAILNSLAGMTGEDGRISANMSREELQAIDGIVMLAAGTSHYASQVARYWIEGLARTPVACEIASEYHYRNPVTTGITTAIAISQSGESLDTLKAMRHAATCGLSTIGLVNVDGSTIAREADAILPTHAGPEIGVASTKAFTAQLTVLISFAVALAEAKGHIDAARADAIHDQLQALPGLVGKSLKLFDDLRPIAHQLKHARSTIYLGRGHLFPIAMEGALKLKELSYIHAEGFASGEMKHGPIALIEDDLPVVALLAADELMEKAASNLKEASARGGRIILIADERAVNDIDFEADIITVPAVDPIIAPILLTIPVQILAYLTALDKGTDVDQPRNLAKSVTVE</sequence>
<evidence type="ECO:0000259" key="12">
    <source>
        <dbReference type="PROSITE" id="PS51464"/>
    </source>
</evidence>
<evidence type="ECO:0000313" key="13">
    <source>
        <dbReference type="EMBL" id="ADE38945.1"/>
    </source>
</evidence>
<dbReference type="InterPro" id="IPR047084">
    <property type="entry name" value="GFAT_N"/>
</dbReference>
<evidence type="ECO:0000256" key="7">
    <source>
        <dbReference type="ARBA" id="ARBA00022679"/>
    </source>
</evidence>
<dbReference type="Pfam" id="PF13522">
    <property type="entry name" value="GATase_6"/>
    <property type="match status" value="1"/>
</dbReference>
<feature type="domain" description="SIS" evidence="12">
    <location>
        <begin position="283"/>
        <end position="422"/>
    </location>
</feature>
<dbReference type="KEGG" id="apb:SAR116_0702"/>
<dbReference type="STRING" id="488538.SAR116_0702"/>
<comment type="subunit">
    <text evidence="10">Homodimer.</text>
</comment>
<dbReference type="FunFam" id="3.40.50.10490:FF:000001">
    <property type="entry name" value="Glutamine--fructose-6-phosphate aminotransferase [isomerizing]"/>
    <property type="match status" value="1"/>
</dbReference>
<dbReference type="CDD" id="cd05008">
    <property type="entry name" value="SIS_GlmS_GlmD_1"/>
    <property type="match status" value="1"/>
</dbReference>
<dbReference type="FunFam" id="3.40.50.10490:FF:000002">
    <property type="entry name" value="Glutamine--fructose-6-phosphate aminotransferase [isomerizing]"/>
    <property type="match status" value="1"/>
</dbReference>
<comment type="subcellular location">
    <subcellularLocation>
        <location evidence="2 10">Cytoplasm</location>
    </subcellularLocation>
</comment>
<keyword evidence="7 10" id="KW-0808">Transferase</keyword>
<dbReference type="Proteomes" id="UP000007460">
    <property type="component" value="Chromosome"/>
</dbReference>
<dbReference type="HAMAP" id="MF_00164">
    <property type="entry name" value="GlmS"/>
    <property type="match status" value="1"/>
</dbReference>
<evidence type="ECO:0000313" key="14">
    <source>
        <dbReference type="Proteomes" id="UP000007460"/>
    </source>
</evidence>
<evidence type="ECO:0000256" key="9">
    <source>
        <dbReference type="ARBA" id="ARBA00022962"/>
    </source>
</evidence>
<reference evidence="13 14" key="1">
    <citation type="journal article" date="2010" name="J. Bacteriol.">
        <title>Complete genome sequence of "Candidatus Puniceispirillum marinum" IMCC1322, a representative of the SAR116 clade in the Alphaproteobacteria.</title>
        <authorList>
            <person name="Oh H.M."/>
            <person name="Kwon K.K."/>
            <person name="Kang I."/>
            <person name="Kang S.G."/>
            <person name="Lee J.H."/>
            <person name="Kim S.J."/>
            <person name="Cho J.C."/>
        </authorList>
    </citation>
    <scope>NUCLEOTIDE SEQUENCE [LARGE SCALE GENOMIC DNA]</scope>
    <source>
        <strain evidence="13 14">IMCC1322</strain>
    </source>
</reference>
<feature type="initiator methionine" description="Removed" evidence="10">
    <location>
        <position position="1"/>
    </location>
</feature>
<dbReference type="GO" id="GO:0005829">
    <property type="term" value="C:cytosol"/>
    <property type="evidence" value="ECO:0007669"/>
    <property type="project" value="TreeGrafter"/>
</dbReference>
<dbReference type="GO" id="GO:0006002">
    <property type="term" value="P:fructose 6-phosphate metabolic process"/>
    <property type="evidence" value="ECO:0007669"/>
    <property type="project" value="TreeGrafter"/>
</dbReference>
<comment type="catalytic activity">
    <reaction evidence="1 10">
        <text>D-fructose 6-phosphate + L-glutamine = D-glucosamine 6-phosphate + L-glutamate</text>
        <dbReference type="Rhea" id="RHEA:13237"/>
        <dbReference type="ChEBI" id="CHEBI:29985"/>
        <dbReference type="ChEBI" id="CHEBI:58359"/>
        <dbReference type="ChEBI" id="CHEBI:58725"/>
        <dbReference type="ChEBI" id="CHEBI:61527"/>
        <dbReference type="EC" id="2.6.1.16"/>
    </reaction>
</comment>
<dbReference type="GO" id="GO:0006487">
    <property type="term" value="P:protein N-linked glycosylation"/>
    <property type="evidence" value="ECO:0007669"/>
    <property type="project" value="TreeGrafter"/>
</dbReference>
<dbReference type="InterPro" id="IPR017932">
    <property type="entry name" value="GATase_2_dom"/>
</dbReference>
<dbReference type="OrthoDB" id="9761808at2"/>
<dbReference type="GO" id="GO:0006047">
    <property type="term" value="P:UDP-N-acetylglucosamine metabolic process"/>
    <property type="evidence" value="ECO:0007669"/>
    <property type="project" value="TreeGrafter"/>
</dbReference>
<dbReference type="NCBIfam" id="TIGR01135">
    <property type="entry name" value="glmS"/>
    <property type="match status" value="1"/>
</dbReference>
<dbReference type="eggNOG" id="COG0449">
    <property type="taxonomic scope" value="Bacteria"/>
</dbReference>
<keyword evidence="5 10" id="KW-0963">Cytoplasm</keyword>
<protein>
    <recommendedName>
        <fullName evidence="4 10">Glutamine--fructose-6-phosphate aminotransferase [isomerizing]</fullName>
        <ecNumber evidence="3 10">2.6.1.16</ecNumber>
    </recommendedName>
    <alternativeName>
        <fullName evidence="10">D-fructose-6-phosphate amidotransferase</fullName>
    </alternativeName>
    <alternativeName>
        <fullName evidence="10">GFAT</fullName>
    </alternativeName>
    <alternativeName>
        <fullName evidence="10">Glucosamine-6-phosphate synthase</fullName>
    </alternativeName>
    <alternativeName>
        <fullName evidence="10">Hexosephosphate aminotransferase</fullName>
    </alternativeName>
    <alternativeName>
        <fullName evidence="10">L-glutamine--D-fructose-6-phosphate amidotransferase</fullName>
    </alternativeName>
</protein>
<evidence type="ECO:0000256" key="2">
    <source>
        <dbReference type="ARBA" id="ARBA00004496"/>
    </source>
</evidence>
<dbReference type="InterPro" id="IPR005855">
    <property type="entry name" value="GFAT"/>
</dbReference>
<accession>D5BRP8</accession>
<evidence type="ECO:0000256" key="8">
    <source>
        <dbReference type="ARBA" id="ARBA00022737"/>
    </source>
</evidence>
<dbReference type="EMBL" id="CP001751">
    <property type="protein sequence ID" value="ADE38945.1"/>
    <property type="molecule type" value="Genomic_DNA"/>
</dbReference>
<dbReference type="InterPro" id="IPR035466">
    <property type="entry name" value="GlmS/AgaS_SIS"/>
</dbReference>
<dbReference type="SUPFAM" id="SSF53697">
    <property type="entry name" value="SIS domain"/>
    <property type="match status" value="1"/>
</dbReference>
<dbReference type="EC" id="2.6.1.16" evidence="3 10"/>
<dbReference type="InterPro" id="IPR001347">
    <property type="entry name" value="SIS_dom"/>
</dbReference>
<feature type="domain" description="SIS" evidence="12">
    <location>
        <begin position="455"/>
        <end position="596"/>
    </location>
</feature>
<dbReference type="GO" id="GO:0005975">
    <property type="term" value="P:carbohydrate metabolic process"/>
    <property type="evidence" value="ECO:0007669"/>
    <property type="project" value="UniProtKB-UniRule"/>
</dbReference>
<dbReference type="PROSITE" id="PS51464">
    <property type="entry name" value="SIS"/>
    <property type="match status" value="2"/>
</dbReference>
<evidence type="ECO:0000256" key="6">
    <source>
        <dbReference type="ARBA" id="ARBA00022576"/>
    </source>
</evidence>
<keyword evidence="9" id="KW-0315">Glutamine amidotransferase</keyword>
<dbReference type="SUPFAM" id="SSF56235">
    <property type="entry name" value="N-terminal nucleophile aminohydrolases (Ntn hydrolases)"/>
    <property type="match status" value="1"/>
</dbReference>
<evidence type="ECO:0000256" key="4">
    <source>
        <dbReference type="ARBA" id="ARBA00016090"/>
    </source>
</evidence>
<gene>
    <name evidence="10" type="primary">glmS</name>
    <name evidence="13" type="ordered locus">SAR116_0702</name>
</gene>
<dbReference type="InterPro" id="IPR046348">
    <property type="entry name" value="SIS_dom_sf"/>
</dbReference>
<dbReference type="GO" id="GO:0097367">
    <property type="term" value="F:carbohydrate derivative binding"/>
    <property type="evidence" value="ECO:0007669"/>
    <property type="project" value="InterPro"/>
</dbReference>
<evidence type="ECO:0000256" key="10">
    <source>
        <dbReference type="HAMAP-Rule" id="MF_00164"/>
    </source>
</evidence>
<evidence type="ECO:0000256" key="1">
    <source>
        <dbReference type="ARBA" id="ARBA00001031"/>
    </source>
</evidence>
<evidence type="ECO:0000256" key="3">
    <source>
        <dbReference type="ARBA" id="ARBA00012916"/>
    </source>
</evidence>
<dbReference type="HOGENOM" id="CLU_012520_5_2_5"/>
<keyword evidence="14" id="KW-1185">Reference proteome</keyword>
<keyword evidence="6 10" id="KW-0032">Aminotransferase</keyword>
<dbReference type="Pfam" id="PF01380">
    <property type="entry name" value="SIS"/>
    <property type="match status" value="2"/>
</dbReference>
<name>D5BRP8_PUNMI</name>
<dbReference type="InterPro" id="IPR035490">
    <property type="entry name" value="GlmS/FrlB_SIS"/>
</dbReference>
<dbReference type="GO" id="GO:0046349">
    <property type="term" value="P:amino sugar biosynthetic process"/>
    <property type="evidence" value="ECO:0007669"/>
    <property type="project" value="UniProtKB-ARBA"/>
</dbReference>
<dbReference type="RefSeq" id="WP_013045574.1">
    <property type="nucleotide sequence ID" value="NC_014010.1"/>
</dbReference>
<proteinExistence type="inferred from homology"/>
<feature type="domain" description="Glutamine amidotransferase type-2" evidence="11">
    <location>
        <begin position="2"/>
        <end position="218"/>
    </location>
</feature>
<dbReference type="CDD" id="cd00714">
    <property type="entry name" value="GFAT"/>
    <property type="match status" value="1"/>
</dbReference>
<dbReference type="CDD" id="cd05009">
    <property type="entry name" value="SIS_GlmS_GlmD_2"/>
    <property type="match status" value="1"/>
</dbReference>
<dbReference type="Gene3D" id="3.60.20.10">
    <property type="entry name" value="Glutamine Phosphoribosylpyrophosphate, subunit 1, domain 1"/>
    <property type="match status" value="1"/>
</dbReference>
<dbReference type="AlphaFoldDB" id="D5BRP8"/>
<dbReference type="PANTHER" id="PTHR10937">
    <property type="entry name" value="GLUCOSAMINE--FRUCTOSE-6-PHOSPHATE AMINOTRANSFERASE, ISOMERIZING"/>
    <property type="match status" value="1"/>
</dbReference>
<dbReference type="Gene3D" id="3.40.50.10490">
    <property type="entry name" value="Glucose-6-phosphate isomerase like protein, domain 1"/>
    <property type="match status" value="2"/>
</dbReference>
<dbReference type="FunFam" id="3.60.20.10:FF:000006">
    <property type="entry name" value="Glutamine--fructose-6-phosphate aminotransferase [isomerizing]"/>
    <property type="match status" value="1"/>
</dbReference>
<dbReference type="NCBIfam" id="NF001484">
    <property type="entry name" value="PRK00331.1"/>
    <property type="match status" value="1"/>
</dbReference>
<organism evidence="13 14">
    <name type="scientific">Puniceispirillum marinum (strain IMCC1322)</name>
    <dbReference type="NCBI Taxonomy" id="488538"/>
    <lineage>
        <taxon>Bacteria</taxon>
        <taxon>Pseudomonadati</taxon>
        <taxon>Pseudomonadota</taxon>
        <taxon>Alphaproteobacteria</taxon>
        <taxon>Candidatus Puniceispirillales</taxon>
        <taxon>Candidatus Puniceispirillaceae</taxon>
        <taxon>Candidatus Puniceispirillum</taxon>
    </lineage>
</organism>
<comment type="function">
    <text evidence="10">Catalyzes the first step in hexosamine metabolism, converting fructose-6P into glucosamine-6P using glutamine as a nitrogen source.</text>
</comment>
<keyword evidence="8" id="KW-0677">Repeat</keyword>
<feature type="active site" description="Nucleophile; for GATase activity" evidence="10">
    <location>
        <position position="2"/>
    </location>
</feature>
<dbReference type="PROSITE" id="PS51278">
    <property type="entry name" value="GATASE_TYPE_2"/>
    <property type="match status" value="1"/>
</dbReference>
<evidence type="ECO:0000259" key="11">
    <source>
        <dbReference type="PROSITE" id="PS51278"/>
    </source>
</evidence>
<evidence type="ECO:0000256" key="5">
    <source>
        <dbReference type="ARBA" id="ARBA00022490"/>
    </source>
</evidence>
<dbReference type="InterPro" id="IPR029055">
    <property type="entry name" value="Ntn_hydrolases_N"/>
</dbReference>
<feature type="active site" description="For Fru-6P isomerization activity" evidence="10">
    <location>
        <position position="601"/>
    </location>
</feature>
<dbReference type="PANTHER" id="PTHR10937:SF0">
    <property type="entry name" value="GLUTAMINE--FRUCTOSE-6-PHOSPHATE TRANSAMINASE (ISOMERIZING)"/>
    <property type="match status" value="1"/>
</dbReference>